<dbReference type="EMBL" id="JBHSMQ010000001">
    <property type="protein sequence ID" value="MFC5453285.1"/>
    <property type="molecule type" value="Genomic_DNA"/>
</dbReference>
<name>A0ABW0KIJ0_9BACT</name>
<proteinExistence type="predicted"/>
<comment type="caution">
    <text evidence="1">The sequence shown here is derived from an EMBL/GenBank/DDBJ whole genome shotgun (WGS) entry which is preliminary data.</text>
</comment>
<keyword evidence="2" id="KW-1185">Reference proteome</keyword>
<evidence type="ECO:0000313" key="1">
    <source>
        <dbReference type="EMBL" id="MFC5453285.1"/>
    </source>
</evidence>
<accession>A0ABW0KIJ0</accession>
<gene>
    <name evidence="1" type="ORF">ACFQDI_00330</name>
</gene>
<dbReference type="RefSeq" id="WP_377162217.1">
    <property type="nucleotide sequence ID" value="NZ_JBHSMQ010000001.1"/>
</dbReference>
<dbReference type="Proteomes" id="UP001596052">
    <property type="component" value="Unassembled WGS sequence"/>
</dbReference>
<sequence>MASPGDTPLTPKTAVGFFNLAIEDATLCGMVLGTPRYMSPEQARLNSDGVDIRADVYALGGGCCMNC</sequence>
<reference evidence="2" key="1">
    <citation type="journal article" date="2019" name="Int. J. Syst. Evol. Microbiol.">
        <title>The Global Catalogue of Microorganisms (GCM) 10K type strain sequencing project: providing services to taxonomists for standard genome sequencing and annotation.</title>
        <authorList>
            <consortium name="The Broad Institute Genomics Platform"/>
            <consortium name="The Broad Institute Genome Sequencing Center for Infectious Disease"/>
            <person name="Wu L."/>
            <person name="Ma J."/>
        </authorList>
    </citation>
    <scope>NUCLEOTIDE SEQUENCE [LARGE SCALE GENOMIC DNA]</scope>
    <source>
        <strain evidence="2">CGMCC 4.1469</strain>
    </source>
</reference>
<dbReference type="SUPFAM" id="SSF56112">
    <property type="entry name" value="Protein kinase-like (PK-like)"/>
    <property type="match status" value="1"/>
</dbReference>
<dbReference type="Gene3D" id="1.10.510.10">
    <property type="entry name" value="Transferase(Phosphotransferase) domain 1"/>
    <property type="match status" value="1"/>
</dbReference>
<evidence type="ECO:0000313" key="2">
    <source>
        <dbReference type="Proteomes" id="UP001596052"/>
    </source>
</evidence>
<dbReference type="InterPro" id="IPR011009">
    <property type="entry name" value="Kinase-like_dom_sf"/>
</dbReference>
<organism evidence="1 2">
    <name type="scientific">Prosthecobacter fluviatilis</name>
    <dbReference type="NCBI Taxonomy" id="445931"/>
    <lineage>
        <taxon>Bacteria</taxon>
        <taxon>Pseudomonadati</taxon>
        <taxon>Verrucomicrobiota</taxon>
        <taxon>Verrucomicrobiia</taxon>
        <taxon>Verrucomicrobiales</taxon>
        <taxon>Verrucomicrobiaceae</taxon>
        <taxon>Prosthecobacter</taxon>
    </lineage>
</organism>
<protein>
    <submittedName>
        <fullName evidence="1">Uncharacterized protein</fullName>
    </submittedName>
</protein>